<dbReference type="InterPro" id="IPR003439">
    <property type="entry name" value="ABC_transporter-like_ATP-bd"/>
</dbReference>
<dbReference type="CDD" id="cd03219">
    <property type="entry name" value="ABC_Mj1267_LivG_branched"/>
    <property type="match status" value="1"/>
</dbReference>
<gene>
    <name evidence="6" type="ORF">FXN63_01405</name>
</gene>
<dbReference type="GO" id="GO:0016887">
    <property type="term" value="F:ATP hydrolysis activity"/>
    <property type="evidence" value="ECO:0007669"/>
    <property type="project" value="InterPro"/>
</dbReference>
<keyword evidence="7" id="KW-1185">Reference proteome</keyword>
<evidence type="ECO:0000313" key="6">
    <source>
        <dbReference type="EMBL" id="QEI04641.1"/>
    </source>
</evidence>
<evidence type="ECO:0000256" key="1">
    <source>
        <dbReference type="ARBA" id="ARBA00022448"/>
    </source>
</evidence>
<evidence type="ECO:0000256" key="2">
    <source>
        <dbReference type="ARBA" id="ARBA00022475"/>
    </source>
</evidence>
<dbReference type="InterPro" id="IPR003593">
    <property type="entry name" value="AAA+_ATPase"/>
</dbReference>
<dbReference type="EMBL" id="CP043046">
    <property type="protein sequence ID" value="QEI04641.1"/>
    <property type="molecule type" value="Genomic_DNA"/>
</dbReference>
<dbReference type="GO" id="GO:0005886">
    <property type="term" value="C:plasma membrane"/>
    <property type="evidence" value="ECO:0007669"/>
    <property type="project" value="TreeGrafter"/>
</dbReference>
<keyword evidence="1" id="KW-0813">Transport</keyword>
<proteinExistence type="predicted"/>
<dbReference type="PROSITE" id="PS50893">
    <property type="entry name" value="ABC_TRANSPORTER_2"/>
    <property type="match status" value="1"/>
</dbReference>
<dbReference type="Pfam" id="PF00005">
    <property type="entry name" value="ABC_tran"/>
    <property type="match status" value="1"/>
</dbReference>
<dbReference type="SUPFAM" id="SSF52540">
    <property type="entry name" value="P-loop containing nucleoside triphosphate hydrolases"/>
    <property type="match status" value="1"/>
</dbReference>
<reference evidence="6 7" key="1">
    <citation type="submission" date="2019-08" db="EMBL/GenBank/DDBJ databases">
        <title>Amphibian skin-associated Pigmentiphaga: genome sequence and occurrence across geography and hosts.</title>
        <authorList>
            <person name="Bletz M.C."/>
            <person name="Bunk B."/>
            <person name="Sproeer C."/>
            <person name="Biwer P."/>
            <person name="Reiter S."/>
            <person name="Rabemananjara F.C.E."/>
            <person name="Schulz S."/>
            <person name="Overmann J."/>
            <person name="Vences M."/>
        </authorList>
    </citation>
    <scope>NUCLEOTIDE SEQUENCE [LARGE SCALE GENOMIC DNA]</scope>
    <source>
        <strain evidence="6 7">Mada1488</strain>
    </source>
</reference>
<dbReference type="KEGG" id="pacr:FXN63_01405"/>
<dbReference type="InterPro" id="IPR051120">
    <property type="entry name" value="ABC_AA/LPS_Transport"/>
</dbReference>
<dbReference type="GO" id="GO:0005524">
    <property type="term" value="F:ATP binding"/>
    <property type="evidence" value="ECO:0007669"/>
    <property type="project" value="UniProtKB-KW"/>
</dbReference>
<keyword evidence="4 6" id="KW-0067">ATP-binding</keyword>
<evidence type="ECO:0000256" key="4">
    <source>
        <dbReference type="ARBA" id="ARBA00022840"/>
    </source>
</evidence>
<dbReference type="PANTHER" id="PTHR45772">
    <property type="entry name" value="CONSERVED COMPONENT OF ABC TRANSPORTER FOR NATURAL AMINO ACIDS-RELATED"/>
    <property type="match status" value="1"/>
</dbReference>
<dbReference type="RefSeq" id="WP_148812139.1">
    <property type="nucleotide sequence ID" value="NZ_CP043046.1"/>
</dbReference>
<evidence type="ECO:0000259" key="5">
    <source>
        <dbReference type="PROSITE" id="PS50893"/>
    </source>
</evidence>
<dbReference type="Proteomes" id="UP000325161">
    <property type="component" value="Chromosome"/>
</dbReference>
<protein>
    <submittedName>
        <fullName evidence="6">ABC transporter ATP-binding protein</fullName>
    </submittedName>
</protein>
<dbReference type="InterPro" id="IPR027417">
    <property type="entry name" value="P-loop_NTPase"/>
</dbReference>
<dbReference type="Gene3D" id="3.40.50.300">
    <property type="entry name" value="P-loop containing nucleotide triphosphate hydrolases"/>
    <property type="match status" value="1"/>
</dbReference>
<dbReference type="OrthoDB" id="9781337at2"/>
<dbReference type="SMART" id="SM00382">
    <property type="entry name" value="AAA"/>
    <property type="match status" value="1"/>
</dbReference>
<dbReference type="AlphaFoldDB" id="A0A5C0AVE8"/>
<accession>A0A5C0AVE8</accession>
<keyword evidence="2" id="KW-1003">Cell membrane</keyword>
<organism evidence="6 7">
    <name type="scientific">Pigmentiphaga aceris</name>
    <dbReference type="NCBI Taxonomy" id="1940612"/>
    <lineage>
        <taxon>Bacteria</taxon>
        <taxon>Pseudomonadati</taxon>
        <taxon>Pseudomonadota</taxon>
        <taxon>Betaproteobacteria</taxon>
        <taxon>Burkholderiales</taxon>
        <taxon>Alcaligenaceae</taxon>
        <taxon>Pigmentiphaga</taxon>
    </lineage>
</organism>
<feature type="domain" description="ABC transporter" evidence="5">
    <location>
        <begin position="4"/>
        <end position="231"/>
    </location>
</feature>
<evidence type="ECO:0000256" key="3">
    <source>
        <dbReference type="ARBA" id="ARBA00022741"/>
    </source>
</evidence>
<sequence length="238" mass="25332">MSLMSIRNLSRSFGGVHALRNVSLEVPEGIILGLIGPNGAGKTTLINVISGLIPPSAGSLSFNGRDNGPWPMARSVGYGIARTFQQTRVFMGLTVRENLRIAAEAGHGLNRDVAVDPGLDLAPFYDRVAGELPYGVLRRLGMALALAVGPRMLLLDEPAVGLTSDEIAGMGRAIRRANDSGLTIILVEHNVRFLMEIAQHVAVMDRGQLLFQGSPAECQGNQAVIDVYLGKGQADAEH</sequence>
<keyword evidence="3" id="KW-0547">Nucleotide-binding</keyword>
<name>A0A5C0AVE8_9BURK</name>
<evidence type="ECO:0000313" key="7">
    <source>
        <dbReference type="Proteomes" id="UP000325161"/>
    </source>
</evidence>
<keyword evidence="2" id="KW-0472">Membrane</keyword>